<dbReference type="PANTHER" id="PTHR40032:SF1">
    <property type="entry name" value="EXPORTED PROTEIN"/>
    <property type="match status" value="1"/>
</dbReference>
<dbReference type="Pfam" id="PF12671">
    <property type="entry name" value="Amidase_6"/>
    <property type="match status" value="1"/>
</dbReference>
<comment type="caution">
    <text evidence="2">The sequence shown here is derived from an EMBL/GenBank/DDBJ whole genome shotgun (WGS) entry which is preliminary data.</text>
</comment>
<dbReference type="EMBL" id="BMOF01000001">
    <property type="protein sequence ID" value="GGJ90455.1"/>
    <property type="molecule type" value="Genomic_DNA"/>
</dbReference>
<dbReference type="Proteomes" id="UP000637720">
    <property type="component" value="Unassembled WGS sequence"/>
</dbReference>
<feature type="domain" description="Putative amidase" evidence="1">
    <location>
        <begin position="169"/>
        <end position="316"/>
    </location>
</feature>
<dbReference type="AlphaFoldDB" id="A0A8J3B9R1"/>
<proteinExistence type="predicted"/>
<reference evidence="2" key="2">
    <citation type="submission" date="2020-09" db="EMBL/GenBank/DDBJ databases">
        <authorList>
            <person name="Sun Q."/>
            <person name="Ohkuma M."/>
        </authorList>
    </citation>
    <scope>NUCLEOTIDE SEQUENCE</scope>
    <source>
        <strain evidence="2">JCM 14719</strain>
    </source>
</reference>
<dbReference type="InterPro" id="IPR024301">
    <property type="entry name" value="Amidase_6"/>
</dbReference>
<evidence type="ECO:0000259" key="1">
    <source>
        <dbReference type="Pfam" id="PF12671"/>
    </source>
</evidence>
<evidence type="ECO:0000313" key="3">
    <source>
        <dbReference type="Proteomes" id="UP000637720"/>
    </source>
</evidence>
<gene>
    <name evidence="2" type="ORF">GCM10007043_00140</name>
</gene>
<sequence length="329" mass="38145">MKRWTEAWNAYVRARAAAWRTGAFDGLEPLYADPAPWRREQERWERIAAQRRERGLVPVTGGEWPVRMRVEHEGGETVAVTARLFRRLVWRAGWREWVEEGIEERTVHLVRVGKRWAVVGDEVLGVEGRGGTRNRSGHRQPAAGFVLAVDERARNTTLAVPVRQNAPAYDREAAVAYAERWWNGYNPRFRRFADDCTNFLSQCLLAGGAPMRDTGNRATGWWYRWTGAHLWSYSWAVANSLRWYLPIGHRGLRGIPVENPRELLPGDVICYDFEGDGRWNHTTLVVAKDGQGMPLVNAHTTNSRRRYWDYRDSYAWTPQCRYAFFRISV</sequence>
<dbReference type="RefSeq" id="WP_229725540.1">
    <property type="nucleotide sequence ID" value="NZ_BMOF01000001.1"/>
</dbReference>
<keyword evidence="3" id="KW-1185">Reference proteome</keyword>
<organism evidence="2 3">
    <name type="scientific">Calditerricola satsumensis</name>
    <dbReference type="NCBI Taxonomy" id="373054"/>
    <lineage>
        <taxon>Bacteria</taxon>
        <taxon>Bacillati</taxon>
        <taxon>Bacillota</taxon>
        <taxon>Bacilli</taxon>
        <taxon>Bacillales</taxon>
        <taxon>Bacillaceae</taxon>
        <taxon>Calditerricola</taxon>
    </lineage>
</organism>
<evidence type="ECO:0000313" key="2">
    <source>
        <dbReference type="EMBL" id="GGJ90455.1"/>
    </source>
</evidence>
<dbReference type="PANTHER" id="PTHR40032">
    <property type="entry name" value="EXPORTED PROTEIN-RELATED"/>
    <property type="match status" value="1"/>
</dbReference>
<protein>
    <recommendedName>
        <fullName evidence="1">Putative amidase domain-containing protein</fullName>
    </recommendedName>
</protein>
<name>A0A8J3B9R1_9BACI</name>
<accession>A0A8J3B9R1</accession>
<reference evidence="2" key="1">
    <citation type="journal article" date="2014" name="Int. J. Syst. Evol. Microbiol.">
        <title>Complete genome sequence of Corynebacterium casei LMG S-19264T (=DSM 44701T), isolated from a smear-ripened cheese.</title>
        <authorList>
            <consortium name="US DOE Joint Genome Institute (JGI-PGF)"/>
            <person name="Walter F."/>
            <person name="Albersmeier A."/>
            <person name="Kalinowski J."/>
            <person name="Ruckert C."/>
        </authorList>
    </citation>
    <scope>NUCLEOTIDE SEQUENCE</scope>
    <source>
        <strain evidence="2">JCM 14719</strain>
    </source>
</reference>